<keyword evidence="2" id="KW-1185">Reference proteome</keyword>
<organism evidence="1 2">
    <name type="scientific">Aegilops tauschii subsp. strangulata</name>
    <name type="common">Goatgrass</name>
    <dbReference type="NCBI Taxonomy" id="200361"/>
    <lineage>
        <taxon>Eukaryota</taxon>
        <taxon>Viridiplantae</taxon>
        <taxon>Streptophyta</taxon>
        <taxon>Embryophyta</taxon>
        <taxon>Tracheophyta</taxon>
        <taxon>Spermatophyta</taxon>
        <taxon>Magnoliopsida</taxon>
        <taxon>Liliopsida</taxon>
        <taxon>Poales</taxon>
        <taxon>Poaceae</taxon>
        <taxon>BOP clade</taxon>
        <taxon>Pooideae</taxon>
        <taxon>Triticodae</taxon>
        <taxon>Triticeae</taxon>
        <taxon>Triticinae</taxon>
        <taxon>Aegilops</taxon>
    </lineage>
</organism>
<reference evidence="2" key="1">
    <citation type="journal article" date="2014" name="Science">
        <title>Ancient hybridizations among the ancestral genomes of bread wheat.</title>
        <authorList>
            <consortium name="International Wheat Genome Sequencing Consortium,"/>
            <person name="Marcussen T."/>
            <person name="Sandve S.R."/>
            <person name="Heier L."/>
            <person name="Spannagl M."/>
            <person name="Pfeifer M."/>
            <person name="Jakobsen K.S."/>
            <person name="Wulff B.B."/>
            <person name="Steuernagel B."/>
            <person name="Mayer K.F."/>
            <person name="Olsen O.A."/>
        </authorList>
    </citation>
    <scope>NUCLEOTIDE SEQUENCE [LARGE SCALE GENOMIC DNA]</scope>
    <source>
        <strain evidence="2">cv. AL8/78</strain>
    </source>
</reference>
<proteinExistence type="predicted"/>
<evidence type="ECO:0000313" key="1">
    <source>
        <dbReference type="EnsemblPlants" id="AET3Gv20364300.24"/>
    </source>
</evidence>
<dbReference type="Gramene" id="AET3Gv20364300.24">
    <property type="protein sequence ID" value="AET3Gv20364300.24"/>
    <property type="gene ID" value="AET3Gv20364300"/>
</dbReference>
<accession>A0A453EJD8</accession>
<reference evidence="2" key="2">
    <citation type="journal article" date="2017" name="Nat. Plants">
        <title>The Aegilops tauschii genome reveals multiple impacts of transposons.</title>
        <authorList>
            <person name="Zhao G."/>
            <person name="Zou C."/>
            <person name="Li K."/>
            <person name="Wang K."/>
            <person name="Li T."/>
            <person name="Gao L."/>
            <person name="Zhang X."/>
            <person name="Wang H."/>
            <person name="Yang Z."/>
            <person name="Liu X."/>
            <person name="Jiang W."/>
            <person name="Mao L."/>
            <person name="Kong X."/>
            <person name="Jiao Y."/>
            <person name="Jia J."/>
        </authorList>
    </citation>
    <scope>NUCLEOTIDE SEQUENCE [LARGE SCALE GENOMIC DNA]</scope>
    <source>
        <strain evidence="2">cv. AL8/78</strain>
    </source>
</reference>
<reference evidence="1" key="3">
    <citation type="journal article" date="2017" name="Nature">
        <title>Genome sequence of the progenitor of the wheat D genome Aegilops tauschii.</title>
        <authorList>
            <person name="Luo M.C."/>
            <person name="Gu Y.Q."/>
            <person name="Puiu D."/>
            <person name="Wang H."/>
            <person name="Twardziok S.O."/>
            <person name="Deal K.R."/>
            <person name="Huo N."/>
            <person name="Zhu T."/>
            <person name="Wang L."/>
            <person name="Wang Y."/>
            <person name="McGuire P.E."/>
            <person name="Liu S."/>
            <person name="Long H."/>
            <person name="Ramasamy R.K."/>
            <person name="Rodriguez J.C."/>
            <person name="Van S.L."/>
            <person name="Yuan L."/>
            <person name="Wang Z."/>
            <person name="Xia Z."/>
            <person name="Xiao L."/>
            <person name="Anderson O.D."/>
            <person name="Ouyang S."/>
            <person name="Liang Y."/>
            <person name="Zimin A.V."/>
            <person name="Pertea G."/>
            <person name="Qi P."/>
            <person name="Bennetzen J.L."/>
            <person name="Dai X."/>
            <person name="Dawson M.W."/>
            <person name="Muller H.G."/>
            <person name="Kugler K."/>
            <person name="Rivarola-Duarte L."/>
            <person name="Spannagl M."/>
            <person name="Mayer K.F.X."/>
            <person name="Lu F.H."/>
            <person name="Bevan M.W."/>
            <person name="Leroy P."/>
            <person name="Li P."/>
            <person name="You F.M."/>
            <person name="Sun Q."/>
            <person name="Liu Z."/>
            <person name="Lyons E."/>
            <person name="Wicker T."/>
            <person name="Salzberg S.L."/>
            <person name="Devos K.M."/>
            <person name="Dvorak J."/>
        </authorList>
    </citation>
    <scope>NUCLEOTIDE SEQUENCE [LARGE SCALE GENOMIC DNA]</scope>
    <source>
        <strain evidence="1">cv. AL8/78</strain>
    </source>
</reference>
<reference evidence="1" key="5">
    <citation type="journal article" date="2021" name="G3 (Bethesda)">
        <title>Aegilops tauschii genome assembly Aet v5.0 features greater sequence contiguity and improved annotation.</title>
        <authorList>
            <person name="Wang L."/>
            <person name="Zhu T."/>
            <person name="Rodriguez J.C."/>
            <person name="Deal K.R."/>
            <person name="Dubcovsky J."/>
            <person name="McGuire P.E."/>
            <person name="Lux T."/>
            <person name="Spannagl M."/>
            <person name="Mayer K.F.X."/>
            <person name="Baldrich P."/>
            <person name="Meyers B.C."/>
            <person name="Huo N."/>
            <person name="Gu Y.Q."/>
            <person name="Zhou H."/>
            <person name="Devos K.M."/>
            <person name="Bennetzen J.L."/>
            <person name="Unver T."/>
            <person name="Budak H."/>
            <person name="Gulick P.J."/>
            <person name="Galiba G."/>
            <person name="Kalapos B."/>
            <person name="Nelson D.R."/>
            <person name="Li P."/>
            <person name="You F.M."/>
            <person name="Luo M.C."/>
            <person name="Dvorak J."/>
        </authorList>
    </citation>
    <scope>NUCLEOTIDE SEQUENCE [LARGE SCALE GENOMIC DNA]</scope>
    <source>
        <strain evidence="1">cv. AL8/78</strain>
    </source>
</reference>
<sequence length="51" mass="5784">QESVISSSLILELCVNKARGLKYQKLAKDSLADFSCACYMSQPNNRQRVYL</sequence>
<name>A0A453EJD8_AEGTS</name>
<evidence type="ECO:0000313" key="2">
    <source>
        <dbReference type="Proteomes" id="UP000015105"/>
    </source>
</evidence>
<dbReference type="EnsemblPlants" id="AET3Gv20364300.24">
    <property type="protein sequence ID" value="AET3Gv20364300.24"/>
    <property type="gene ID" value="AET3Gv20364300"/>
</dbReference>
<reference evidence="1" key="4">
    <citation type="submission" date="2019-03" db="UniProtKB">
        <authorList>
            <consortium name="EnsemblPlants"/>
        </authorList>
    </citation>
    <scope>IDENTIFICATION</scope>
</reference>
<protein>
    <submittedName>
        <fullName evidence="1">Uncharacterized protein</fullName>
    </submittedName>
</protein>
<dbReference type="AlphaFoldDB" id="A0A453EJD8"/>
<dbReference type="Proteomes" id="UP000015105">
    <property type="component" value="Chromosome 3D"/>
</dbReference>